<dbReference type="SUPFAM" id="SSF50891">
    <property type="entry name" value="Cyclophilin-like"/>
    <property type="match status" value="1"/>
</dbReference>
<keyword evidence="1" id="KW-0547">Nucleotide-binding</keyword>
<dbReference type="EMBL" id="FXTU01000012">
    <property type="protein sequence ID" value="SMP34875.1"/>
    <property type="molecule type" value="Genomic_DNA"/>
</dbReference>
<protein>
    <submittedName>
        <fullName evidence="5">Antagonist of KipI</fullName>
    </submittedName>
</protein>
<dbReference type="Proteomes" id="UP001157946">
    <property type="component" value="Unassembled WGS sequence"/>
</dbReference>
<keyword evidence="6" id="KW-1185">Reference proteome</keyword>
<dbReference type="GO" id="GO:0005524">
    <property type="term" value="F:ATP binding"/>
    <property type="evidence" value="ECO:0007669"/>
    <property type="project" value="UniProtKB-KW"/>
</dbReference>
<keyword evidence="2" id="KW-0378">Hydrolase</keyword>
<dbReference type="InterPro" id="IPR029000">
    <property type="entry name" value="Cyclophilin-like_dom_sf"/>
</dbReference>
<keyword evidence="3" id="KW-0067">ATP-binding</keyword>
<evidence type="ECO:0000256" key="2">
    <source>
        <dbReference type="ARBA" id="ARBA00022801"/>
    </source>
</evidence>
<gene>
    <name evidence="5" type="ORF">SAMN06265361_11221</name>
</gene>
<evidence type="ECO:0000259" key="4">
    <source>
        <dbReference type="SMART" id="SM00797"/>
    </source>
</evidence>
<dbReference type="InterPro" id="IPR052708">
    <property type="entry name" value="PxpC"/>
</dbReference>
<dbReference type="Gene3D" id="2.40.100.10">
    <property type="entry name" value="Cyclophilin-like"/>
    <property type="match status" value="1"/>
</dbReference>
<dbReference type="RefSeq" id="WP_102991378.1">
    <property type="nucleotide sequence ID" value="NZ_FXTU01000012.1"/>
</dbReference>
<feature type="domain" description="Carboxyltransferase" evidence="4">
    <location>
        <begin position="23"/>
        <end position="305"/>
    </location>
</feature>
<dbReference type="PANTHER" id="PTHR43309">
    <property type="entry name" value="5-OXOPROLINASE SUBUNIT C"/>
    <property type="match status" value="1"/>
</dbReference>
<dbReference type="Pfam" id="PF02626">
    <property type="entry name" value="CT_A_B"/>
    <property type="match status" value="1"/>
</dbReference>
<dbReference type="GO" id="GO:0016787">
    <property type="term" value="F:hydrolase activity"/>
    <property type="evidence" value="ECO:0007669"/>
    <property type="project" value="UniProtKB-KW"/>
</dbReference>
<comment type="caution">
    <text evidence="5">The sequence shown here is derived from an EMBL/GenBank/DDBJ whole genome shotgun (WGS) entry which is preliminary data.</text>
</comment>
<evidence type="ECO:0000313" key="6">
    <source>
        <dbReference type="Proteomes" id="UP001157946"/>
    </source>
</evidence>
<dbReference type="InterPro" id="IPR003778">
    <property type="entry name" value="CT_A_B"/>
</dbReference>
<dbReference type="PANTHER" id="PTHR43309:SF3">
    <property type="entry name" value="5-OXOPROLINASE SUBUNIT C"/>
    <property type="match status" value="1"/>
</dbReference>
<evidence type="ECO:0000256" key="3">
    <source>
        <dbReference type="ARBA" id="ARBA00022840"/>
    </source>
</evidence>
<dbReference type="SMART" id="SM00797">
    <property type="entry name" value="AHS2"/>
    <property type="match status" value="1"/>
</dbReference>
<sequence length="314" mass="33548">MIRVLSPGLLTTVQDLGRPGFQRFGVSVGGALDAVALQLGNILVGNPPEAAGLEMTLQGPVLEAETDLLIAITGADLGARLAGKPVPLWKSLWWRKGEQLTVRGKPFGARAYLSVAGGVDVPSLLGSRSTYLTAGMGGWRGRPLRRGDRLPIGSSRGQVATEGRLLPPSCRPVYRQGAPIRVILGPHQDAFTTEALEAFFNTPYTVTPQMNRMGVKLDGVPLTHVKGADILSGAVTCGSIQVPADGQPILLLAERQTTGGYAQIATVSTVDLPQIAQALPGDRMRFQAVTLDEAQRCLRRQRQFLRLLRVHVGL</sequence>
<reference evidence="5" key="1">
    <citation type="submission" date="2017-05" db="EMBL/GenBank/DDBJ databases">
        <authorList>
            <person name="Varghese N."/>
            <person name="Submissions S."/>
        </authorList>
    </citation>
    <scope>NUCLEOTIDE SEQUENCE</scope>
    <source>
        <strain evidence="5">DSM 45262</strain>
    </source>
</reference>
<name>A0AA45WSU1_9BACL</name>
<proteinExistence type="predicted"/>
<dbReference type="NCBIfam" id="TIGR00724">
    <property type="entry name" value="urea_amlyse_rel"/>
    <property type="match status" value="1"/>
</dbReference>
<accession>A0AA45WSU1</accession>
<organism evidence="5 6">
    <name type="scientific">Laceyella tengchongensis</name>
    <dbReference type="NCBI Taxonomy" id="574699"/>
    <lineage>
        <taxon>Bacteria</taxon>
        <taxon>Bacillati</taxon>
        <taxon>Bacillota</taxon>
        <taxon>Bacilli</taxon>
        <taxon>Bacillales</taxon>
        <taxon>Thermoactinomycetaceae</taxon>
        <taxon>Laceyella</taxon>
    </lineage>
</organism>
<dbReference type="AlphaFoldDB" id="A0AA45WSU1"/>
<evidence type="ECO:0000313" key="5">
    <source>
        <dbReference type="EMBL" id="SMP34875.1"/>
    </source>
</evidence>
<evidence type="ECO:0000256" key="1">
    <source>
        <dbReference type="ARBA" id="ARBA00022741"/>
    </source>
</evidence>